<evidence type="ECO:0000256" key="1">
    <source>
        <dbReference type="ARBA" id="ARBA00023157"/>
    </source>
</evidence>
<gene>
    <name evidence="3" type="primary">Fcgbp_2</name>
    <name evidence="3" type="ORF">AEGBEN_R15153</name>
</gene>
<organism evidence="3 4">
    <name type="scientific">Aegotheles bennettii</name>
    <dbReference type="NCBI Taxonomy" id="48278"/>
    <lineage>
        <taxon>Eukaryota</taxon>
        <taxon>Metazoa</taxon>
        <taxon>Chordata</taxon>
        <taxon>Craniata</taxon>
        <taxon>Vertebrata</taxon>
        <taxon>Euteleostomi</taxon>
        <taxon>Archelosauria</taxon>
        <taxon>Archosauria</taxon>
        <taxon>Dinosauria</taxon>
        <taxon>Saurischia</taxon>
        <taxon>Theropoda</taxon>
        <taxon>Coelurosauria</taxon>
        <taxon>Aves</taxon>
        <taxon>Neognathae</taxon>
        <taxon>Neoaves</taxon>
        <taxon>Strisores</taxon>
        <taxon>Caprimulgiformes</taxon>
        <taxon>Aegothelidae</taxon>
        <taxon>Aegotheles</taxon>
    </lineage>
</organism>
<dbReference type="InterPro" id="IPR014853">
    <property type="entry name" value="VWF/SSPO/ZAN-like_Cys-rich_dom"/>
</dbReference>
<dbReference type="OrthoDB" id="6236007at2759"/>
<accession>A0A7K6UJE7</accession>
<sequence length="65" mass="7273">KKTFQGPFQGCHGVVNPQEFYRHCLYDVCMSDGDKRTLCKVLEAYAATCKNKGATVKDWRTPAGC</sequence>
<dbReference type="PANTHER" id="PTHR11339">
    <property type="entry name" value="EXTRACELLULAR MATRIX GLYCOPROTEIN RELATED"/>
    <property type="match status" value="1"/>
</dbReference>
<dbReference type="SMART" id="SM00832">
    <property type="entry name" value="C8"/>
    <property type="match status" value="1"/>
</dbReference>
<feature type="non-terminal residue" evidence="3">
    <location>
        <position position="1"/>
    </location>
</feature>
<dbReference type="EMBL" id="VZRW01012158">
    <property type="protein sequence ID" value="NWX23053.1"/>
    <property type="molecule type" value="Genomic_DNA"/>
</dbReference>
<dbReference type="GO" id="GO:0031012">
    <property type="term" value="C:extracellular matrix"/>
    <property type="evidence" value="ECO:0007669"/>
    <property type="project" value="TreeGrafter"/>
</dbReference>
<dbReference type="InterPro" id="IPR050780">
    <property type="entry name" value="Mucin_vWF_Thrombospondin_sf"/>
</dbReference>
<evidence type="ECO:0000313" key="3">
    <source>
        <dbReference type="EMBL" id="NWX23053.1"/>
    </source>
</evidence>
<dbReference type="PANTHER" id="PTHR11339:SF373">
    <property type="entry name" value="VWFD DOMAIN-CONTAINING PROTEIN"/>
    <property type="match status" value="1"/>
</dbReference>
<dbReference type="GO" id="GO:0005615">
    <property type="term" value="C:extracellular space"/>
    <property type="evidence" value="ECO:0007669"/>
    <property type="project" value="TreeGrafter"/>
</dbReference>
<reference evidence="3 4" key="1">
    <citation type="submission" date="2019-09" db="EMBL/GenBank/DDBJ databases">
        <title>Bird 10,000 Genomes (B10K) Project - Family phase.</title>
        <authorList>
            <person name="Zhang G."/>
        </authorList>
    </citation>
    <scope>NUCLEOTIDE SEQUENCE [LARGE SCALE GENOMIC DNA]</scope>
    <source>
        <strain evidence="3">B10K-DU-029-76</strain>
        <tissue evidence="3">Heart</tissue>
    </source>
</reference>
<dbReference type="Pfam" id="PF08742">
    <property type="entry name" value="C8"/>
    <property type="match status" value="1"/>
</dbReference>
<keyword evidence="1" id="KW-1015">Disulfide bond</keyword>
<evidence type="ECO:0000259" key="2">
    <source>
        <dbReference type="SMART" id="SM00832"/>
    </source>
</evidence>
<dbReference type="Proteomes" id="UP000559068">
    <property type="component" value="Unassembled WGS sequence"/>
</dbReference>
<evidence type="ECO:0000313" key="4">
    <source>
        <dbReference type="Proteomes" id="UP000559068"/>
    </source>
</evidence>
<dbReference type="AlphaFoldDB" id="A0A7K6UJE7"/>
<protein>
    <submittedName>
        <fullName evidence="3">FCGBP protein</fullName>
    </submittedName>
</protein>
<proteinExistence type="predicted"/>
<name>A0A7K6UJE7_9AVES</name>
<comment type="caution">
    <text evidence="3">The sequence shown here is derived from an EMBL/GenBank/DDBJ whole genome shotgun (WGS) entry which is preliminary data.</text>
</comment>
<feature type="non-terminal residue" evidence="3">
    <location>
        <position position="65"/>
    </location>
</feature>
<keyword evidence="4" id="KW-1185">Reference proteome</keyword>
<feature type="domain" description="VWF/SSPO/Zonadhesin-like cysteine-rich" evidence="2">
    <location>
        <begin position="1"/>
        <end position="65"/>
    </location>
</feature>